<reference evidence="9 10" key="1">
    <citation type="submission" date="2017-11" db="EMBL/GenBank/DDBJ databases">
        <title>Genome-resolved metagenomics identifies genetic mobility, metabolic interactions, and unexpected diversity in perchlorate-reducing communities.</title>
        <authorList>
            <person name="Barnum T.P."/>
            <person name="Figueroa I.A."/>
            <person name="Carlstrom C.I."/>
            <person name="Lucas L.N."/>
            <person name="Engelbrektson A.L."/>
            <person name="Coates J.D."/>
        </authorList>
    </citation>
    <scope>NUCLEOTIDE SEQUENCE [LARGE SCALE GENOMIC DNA]</scope>
    <source>
        <strain evidence="9">BM706</strain>
    </source>
</reference>
<name>A0A2N5ZE54_MUIH1</name>
<dbReference type="EC" id="2.7.7.7" evidence="2"/>
<dbReference type="PANTHER" id="PTHR10322:SF23">
    <property type="entry name" value="DNA POLYMERASE DELTA CATALYTIC SUBUNIT"/>
    <property type="match status" value="1"/>
</dbReference>
<dbReference type="SUPFAM" id="SSF53098">
    <property type="entry name" value="Ribonuclease H-like"/>
    <property type="match status" value="1"/>
</dbReference>
<dbReference type="SUPFAM" id="SSF56672">
    <property type="entry name" value="DNA/RNA polymerases"/>
    <property type="match status" value="1"/>
</dbReference>
<dbReference type="InterPro" id="IPR006134">
    <property type="entry name" value="DNA-dir_DNA_pol_B_multi_dom"/>
</dbReference>
<protein>
    <recommendedName>
        <fullName evidence="2">DNA-directed DNA polymerase</fullName>
        <ecNumber evidence="2">2.7.7.7</ecNumber>
    </recommendedName>
</protein>
<evidence type="ECO:0000256" key="4">
    <source>
        <dbReference type="ARBA" id="ARBA00022695"/>
    </source>
</evidence>
<dbReference type="InterPro" id="IPR023211">
    <property type="entry name" value="DNA_pol_palm_dom_sf"/>
</dbReference>
<dbReference type="EMBL" id="PKTG01000100">
    <property type="protein sequence ID" value="PLX16942.1"/>
    <property type="molecule type" value="Genomic_DNA"/>
</dbReference>
<dbReference type="InterPro" id="IPR006172">
    <property type="entry name" value="DNA-dir_DNA_pol_B"/>
</dbReference>
<dbReference type="GO" id="GO:0003677">
    <property type="term" value="F:DNA binding"/>
    <property type="evidence" value="ECO:0007669"/>
    <property type="project" value="UniProtKB-KW"/>
</dbReference>
<comment type="similarity">
    <text evidence="1">Belongs to the DNA polymerase type-B family.</text>
</comment>
<evidence type="ECO:0000313" key="10">
    <source>
        <dbReference type="Proteomes" id="UP000234857"/>
    </source>
</evidence>
<dbReference type="Gene3D" id="3.90.1600.10">
    <property type="entry name" value="Palm domain of DNA polymerase"/>
    <property type="match status" value="1"/>
</dbReference>
<dbReference type="AlphaFoldDB" id="A0A2N5ZE54"/>
<dbReference type="Gene3D" id="1.10.132.60">
    <property type="entry name" value="DNA polymerase family B, C-terminal domain"/>
    <property type="match status" value="1"/>
</dbReference>
<evidence type="ECO:0000256" key="5">
    <source>
        <dbReference type="ARBA" id="ARBA00022932"/>
    </source>
</evidence>
<dbReference type="Pfam" id="PF00136">
    <property type="entry name" value="DNA_pol_B"/>
    <property type="match status" value="1"/>
</dbReference>
<comment type="caution">
    <text evidence="9">The sequence shown here is derived from an EMBL/GenBank/DDBJ whole genome shotgun (WGS) entry which is preliminary data.</text>
</comment>
<proteinExistence type="inferred from homology"/>
<evidence type="ECO:0000256" key="3">
    <source>
        <dbReference type="ARBA" id="ARBA00022679"/>
    </source>
</evidence>
<gene>
    <name evidence="9" type="ORF">C0601_08890</name>
</gene>
<evidence type="ECO:0000256" key="1">
    <source>
        <dbReference type="ARBA" id="ARBA00005755"/>
    </source>
</evidence>
<evidence type="ECO:0000259" key="8">
    <source>
        <dbReference type="Pfam" id="PF00136"/>
    </source>
</evidence>
<keyword evidence="3" id="KW-0808">Transferase</keyword>
<dbReference type="InterPro" id="IPR050240">
    <property type="entry name" value="DNA_pol_type-B"/>
</dbReference>
<keyword evidence="6" id="KW-0238">DNA-binding</keyword>
<evidence type="ECO:0000256" key="6">
    <source>
        <dbReference type="ARBA" id="ARBA00023125"/>
    </source>
</evidence>
<dbReference type="Proteomes" id="UP000234857">
    <property type="component" value="Unassembled WGS sequence"/>
</dbReference>
<accession>A0A2N5ZE54</accession>
<dbReference type="InterPro" id="IPR043502">
    <property type="entry name" value="DNA/RNA_pol_sf"/>
</dbReference>
<evidence type="ECO:0000256" key="7">
    <source>
        <dbReference type="ARBA" id="ARBA00049244"/>
    </source>
</evidence>
<dbReference type="InterPro" id="IPR012337">
    <property type="entry name" value="RNaseH-like_sf"/>
</dbReference>
<dbReference type="GO" id="GO:0003887">
    <property type="term" value="F:DNA-directed DNA polymerase activity"/>
    <property type="evidence" value="ECO:0007669"/>
    <property type="project" value="UniProtKB-KW"/>
</dbReference>
<dbReference type="Gene3D" id="1.10.287.690">
    <property type="entry name" value="Helix hairpin bin"/>
    <property type="match status" value="1"/>
</dbReference>
<keyword evidence="4" id="KW-0548">Nucleotidyltransferase</keyword>
<sequence length="718" mass="83479">MKKIFLTDIYRYSDVLRLWYVDESGSADHIDIKYKIRFYVEDDGKKVKYFLRDIKRRFPKLIFGNGSREDFTGESINVFSLSLSDNKEYYKVYDFILSLEYFNQINVYDLDIEPAERFCFENNISPFSWCVIDGECIRCIEDISSLDYDLPSLKIMRLGFENDSKDPAHMKDIPEIFVKIGNGPRRVMVPDEIDYLDDIIKDHDPDIIISNFGDSHIIPLLLDNDICNLSRDVQKKVSSKKERSFFSYGRTLFKKKSSYLKGRIHIDAENSFYFKEVGLDGLIELARISGMSIQKIARTSPGTVISSMEVSKVIKAGKMVPVKKNLPEKRRSVNSLIRCDKGGLSFRPDPGLYFSAAELDFFSMYPSIMVKYNLSGETINCSHPECKDKIPGTDHTFCRRKKGIVASTIELILKRRKYLKEILKAEKDIKKKSSIDKRQKALKWLLVVSFGYLGYKNARFGRIESHEATTAVGRELLLSAKECAEREGFRILHGLTDAIWVLRKDAYRKEYEELIKIIDSDVNNKYKGSGLFDIDFKIAIEGVYKWIYFTVSKDDGLTVPNRYYGVFSDGKLKVRGMGIRRHDTPEIICEFQRECLCLLKRSENIGDFKKNIRRSKDLYLYYIDRLKNARVSLKELFIEKRVSKSCEDYKVSSCISNVIATYSHNGIDIHPGEKIRYILVEDKEIKALPLEFYESSVHSVYDREKYCQLLQRAYEEFK</sequence>
<comment type="catalytic activity">
    <reaction evidence="7">
        <text>DNA(n) + a 2'-deoxyribonucleoside 5'-triphosphate = DNA(n+1) + diphosphate</text>
        <dbReference type="Rhea" id="RHEA:22508"/>
        <dbReference type="Rhea" id="RHEA-COMP:17339"/>
        <dbReference type="Rhea" id="RHEA-COMP:17340"/>
        <dbReference type="ChEBI" id="CHEBI:33019"/>
        <dbReference type="ChEBI" id="CHEBI:61560"/>
        <dbReference type="ChEBI" id="CHEBI:173112"/>
        <dbReference type="EC" id="2.7.7.7"/>
    </reaction>
</comment>
<dbReference type="SMART" id="SM00486">
    <property type="entry name" value="POLBc"/>
    <property type="match status" value="1"/>
</dbReference>
<dbReference type="PANTHER" id="PTHR10322">
    <property type="entry name" value="DNA POLYMERASE CATALYTIC SUBUNIT"/>
    <property type="match status" value="1"/>
</dbReference>
<keyword evidence="5" id="KW-0239">DNA-directed DNA polymerase</keyword>
<dbReference type="InterPro" id="IPR042087">
    <property type="entry name" value="DNA_pol_B_thumb"/>
</dbReference>
<dbReference type="GO" id="GO:0000166">
    <property type="term" value="F:nucleotide binding"/>
    <property type="evidence" value="ECO:0007669"/>
    <property type="project" value="InterPro"/>
</dbReference>
<organism evidence="9 10">
    <name type="scientific">Muiribacterium halophilum</name>
    <dbReference type="NCBI Taxonomy" id="2053465"/>
    <lineage>
        <taxon>Bacteria</taxon>
        <taxon>Candidatus Muiribacteriota</taxon>
        <taxon>Candidatus Muiribacteriia</taxon>
        <taxon>Candidatus Muiribacteriales</taxon>
        <taxon>Candidatus Muiribacteriaceae</taxon>
        <taxon>Candidatus Muiribacterium</taxon>
    </lineage>
</organism>
<feature type="domain" description="DNA-directed DNA polymerase family B multifunctional" evidence="8">
    <location>
        <begin position="340"/>
        <end position="709"/>
    </location>
</feature>
<evidence type="ECO:0000256" key="2">
    <source>
        <dbReference type="ARBA" id="ARBA00012417"/>
    </source>
</evidence>
<evidence type="ECO:0000313" key="9">
    <source>
        <dbReference type="EMBL" id="PLX16942.1"/>
    </source>
</evidence>